<dbReference type="AlphaFoldDB" id="A0A6A6T4I9"/>
<keyword evidence="4" id="KW-1185">Reference proteome</keyword>
<dbReference type="InterPro" id="IPR036389">
    <property type="entry name" value="RNase_III_sf"/>
</dbReference>
<evidence type="ECO:0000313" key="3">
    <source>
        <dbReference type="EMBL" id="KAF2654690.1"/>
    </source>
</evidence>
<dbReference type="SUPFAM" id="SSF69065">
    <property type="entry name" value="RNase III domain-like"/>
    <property type="match status" value="1"/>
</dbReference>
<name>A0A6A6T4I9_9PLEO</name>
<evidence type="ECO:0000259" key="2">
    <source>
        <dbReference type="PROSITE" id="PS50142"/>
    </source>
</evidence>
<dbReference type="GO" id="GO:0004525">
    <property type="term" value="F:ribonuclease III activity"/>
    <property type="evidence" value="ECO:0007669"/>
    <property type="project" value="InterPro"/>
</dbReference>
<protein>
    <recommendedName>
        <fullName evidence="2">RNase III domain-containing protein</fullName>
    </recommendedName>
</protein>
<proteinExistence type="predicted"/>
<dbReference type="Proteomes" id="UP000799324">
    <property type="component" value="Unassembled WGS sequence"/>
</dbReference>
<dbReference type="GO" id="GO:0006396">
    <property type="term" value="P:RNA processing"/>
    <property type="evidence" value="ECO:0007669"/>
    <property type="project" value="InterPro"/>
</dbReference>
<reference evidence="3" key="1">
    <citation type="journal article" date="2020" name="Stud. Mycol.">
        <title>101 Dothideomycetes genomes: a test case for predicting lifestyles and emergence of pathogens.</title>
        <authorList>
            <person name="Haridas S."/>
            <person name="Albert R."/>
            <person name="Binder M."/>
            <person name="Bloem J."/>
            <person name="Labutti K."/>
            <person name="Salamov A."/>
            <person name="Andreopoulos B."/>
            <person name="Baker S."/>
            <person name="Barry K."/>
            <person name="Bills G."/>
            <person name="Bluhm B."/>
            <person name="Cannon C."/>
            <person name="Castanera R."/>
            <person name="Culley D."/>
            <person name="Daum C."/>
            <person name="Ezra D."/>
            <person name="Gonzalez J."/>
            <person name="Henrissat B."/>
            <person name="Kuo A."/>
            <person name="Liang C."/>
            <person name="Lipzen A."/>
            <person name="Lutzoni F."/>
            <person name="Magnuson J."/>
            <person name="Mondo S."/>
            <person name="Nolan M."/>
            <person name="Ohm R."/>
            <person name="Pangilinan J."/>
            <person name="Park H.-J."/>
            <person name="Ramirez L."/>
            <person name="Alfaro M."/>
            <person name="Sun H."/>
            <person name="Tritt A."/>
            <person name="Yoshinaga Y."/>
            <person name="Zwiers L.-H."/>
            <person name="Turgeon B."/>
            <person name="Goodwin S."/>
            <person name="Spatafora J."/>
            <person name="Crous P."/>
            <person name="Grigoriev I."/>
        </authorList>
    </citation>
    <scope>NUCLEOTIDE SEQUENCE</scope>
    <source>
        <strain evidence="3">CBS 122681</strain>
    </source>
</reference>
<gene>
    <name evidence="3" type="ORF">K491DRAFT_779337</name>
</gene>
<feature type="domain" description="RNase III" evidence="2">
    <location>
        <begin position="12"/>
        <end position="129"/>
    </location>
</feature>
<dbReference type="OrthoDB" id="67027at2759"/>
<feature type="compositionally biased region" description="Basic and acidic residues" evidence="1">
    <location>
        <begin position="177"/>
        <end position="187"/>
    </location>
</feature>
<dbReference type="PROSITE" id="PS50142">
    <property type="entry name" value="RNASE_3_2"/>
    <property type="match status" value="1"/>
</dbReference>
<sequence>MSSHTTPSKDIVEKCERVLAYKFTDEGLCFEALQTNESVDPSNARLATHGDKVVNAIISTKWTGDLATAYRSTEQLQKQILESKEVYRKGVEAGLKDMIAKSDSPVLSPGKAMATTLKALIGAVDLDGGTAAAETAMRRLGLTKFLRLRLWQAKKKLQRVEKRRAEKLVNRKRKQEAKRQGKQKELEIQPTESLASLDTLRQALPN</sequence>
<dbReference type="SMART" id="SM00535">
    <property type="entry name" value="RIBOc"/>
    <property type="match status" value="1"/>
</dbReference>
<dbReference type="InterPro" id="IPR000999">
    <property type="entry name" value="RNase_III_dom"/>
</dbReference>
<organism evidence="3 4">
    <name type="scientific">Lophiostoma macrostomum CBS 122681</name>
    <dbReference type="NCBI Taxonomy" id="1314788"/>
    <lineage>
        <taxon>Eukaryota</taxon>
        <taxon>Fungi</taxon>
        <taxon>Dikarya</taxon>
        <taxon>Ascomycota</taxon>
        <taxon>Pezizomycotina</taxon>
        <taxon>Dothideomycetes</taxon>
        <taxon>Pleosporomycetidae</taxon>
        <taxon>Pleosporales</taxon>
        <taxon>Lophiostomataceae</taxon>
        <taxon>Lophiostoma</taxon>
    </lineage>
</organism>
<evidence type="ECO:0000256" key="1">
    <source>
        <dbReference type="SAM" id="MobiDB-lite"/>
    </source>
</evidence>
<evidence type="ECO:0000313" key="4">
    <source>
        <dbReference type="Proteomes" id="UP000799324"/>
    </source>
</evidence>
<accession>A0A6A6T4I9</accession>
<dbReference type="EMBL" id="MU004360">
    <property type="protein sequence ID" value="KAF2654690.1"/>
    <property type="molecule type" value="Genomic_DNA"/>
</dbReference>
<dbReference type="Gene3D" id="1.10.1520.10">
    <property type="entry name" value="Ribonuclease III domain"/>
    <property type="match status" value="1"/>
</dbReference>
<feature type="region of interest" description="Disordered" evidence="1">
    <location>
        <begin position="168"/>
        <end position="206"/>
    </location>
</feature>